<dbReference type="InterPro" id="IPR016035">
    <property type="entry name" value="Acyl_Trfase/lysoPLipase"/>
</dbReference>
<dbReference type="AlphaFoldDB" id="A0A502E3W4"/>
<accession>A0A502E3W4</accession>
<dbReference type="GO" id="GO:0004312">
    <property type="term" value="F:fatty acid synthase activity"/>
    <property type="evidence" value="ECO:0007669"/>
    <property type="project" value="TreeGrafter"/>
</dbReference>
<dbReference type="Pfam" id="PF08659">
    <property type="entry name" value="KR"/>
    <property type="match status" value="1"/>
</dbReference>
<dbReference type="PANTHER" id="PTHR43775">
    <property type="entry name" value="FATTY ACID SYNTHASE"/>
    <property type="match status" value="1"/>
</dbReference>
<dbReference type="GO" id="GO:0006633">
    <property type="term" value="P:fatty acid biosynthetic process"/>
    <property type="evidence" value="ECO:0007669"/>
    <property type="project" value="TreeGrafter"/>
</dbReference>
<dbReference type="SUPFAM" id="SSF47336">
    <property type="entry name" value="ACP-like"/>
    <property type="match status" value="1"/>
</dbReference>
<protein>
    <submittedName>
        <fullName evidence="7">SDR family NAD(P)-dependent oxidoreductase</fullName>
    </submittedName>
</protein>
<dbReference type="InterPro" id="IPR009081">
    <property type="entry name" value="PP-bd_ACP"/>
</dbReference>
<dbReference type="Pfam" id="PF00698">
    <property type="entry name" value="Acyl_transf_1"/>
    <property type="match status" value="1"/>
</dbReference>
<dbReference type="Gene3D" id="1.10.1200.10">
    <property type="entry name" value="ACP-like"/>
    <property type="match status" value="1"/>
</dbReference>
<evidence type="ECO:0000256" key="1">
    <source>
        <dbReference type="ARBA" id="ARBA00022450"/>
    </source>
</evidence>
<dbReference type="Proteomes" id="UP000320095">
    <property type="component" value="Unassembled WGS sequence"/>
</dbReference>
<dbReference type="Pfam" id="PF00550">
    <property type="entry name" value="PP-binding"/>
    <property type="match status" value="1"/>
</dbReference>
<sequence length="791" mass="83739">DAVIAAVTAQNRFARRVNMEVASHTALMDPVLPELREALADLAPNVATIPFLSTVVDPTTEPLLDAAYWADNVRRPVRFSQAITTAAQDYGTFIEISPHATMVQPISDILATLDTSSHHHAIGTLARDSDDSVTFGTNLNAAHAAHPPETAHDAEPHTAIPTTPWRHTRHWVDVTPLRRAGAIEGTAVRRGTETAGSVPEEWCSELVWPVRPAPDEPSLVGGSWVVISEGALGVEIGRVLGDGSSATSIAPAALTAGDAAVMAALATATHLLYAPDSSGTRVFDDLGYGVFETARALAAAAVGRSVPPKLFLLTRNAQPVSAGDRANPAHAVLWGLGRTLALEHPEIWGAIIDVDDSVPAEIAARWVLAEAGSGDDEDQVVYRAGLRRVPRLERAHWPAAGADTLDPEHSHVVIGATGNIGPQLIEQLAAMGAATVVAVSRNPGSRLDALADRLAERGATLVIAAADASDETSLSRLFDRFGADLPPLGGVYLAAYGGGPVTLDDMTGDDVTAMFRPKMDAVALLHKLSLAQPVRQFVLFSSISGILGSRWLAHYAATTTFLDAFAYARRAAGLPATAVNWGLWKSLADTQVGSERQVTLESGLEPMPDDVAIGALAAVTGPDAPVRATVVAADWERLTAAYRTRTALHIVDDLVSKDSDDGTSTSSTPFREALRDCDPARRGDLVFDHVASLVAAAMGLASPQMLDPTVGFFQFGMDSLMSVTLQRSLSDSVGEVLPASVVFDYPTVEALAGYFATIIPEIMETSDPEGDDAYDDLAEDELLRRLSERLN</sequence>
<evidence type="ECO:0000313" key="7">
    <source>
        <dbReference type="EMBL" id="TPG32313.1"/>
    </source>
</evidence>
<dbReference type="InterPro" id="IPR020806">
    <property type="entry name" value="PKS_PP-bd"/>
</dbReference>
<dbReference type="SUPFAM" id="SSF52151">
    <property type="entry name" value="FabD/lysophospholipase-like"/>
    <property type="match status" value="1"/>
</dbReference>
<comment type="caution">
    <text evidence="7">The sequence shown here is derived from an EMBL/GenBank/DDBJ whole genome shotgun (WGS) entry which is preliminary data.</text>
</comment>
<keyword evidence="1" id="KW-0596">Phosphopantetheine</keyword>
<feature type="domain" description="Carrier" evidence="6">
    <location>
        <begin position="684"/>
        <end position="759"/>
    </location>
</feature>
<evidence type="ECO:0000256" key="3">
    <source>
        <dbReference type="ARBA" id="ARBA00022679"/>
    </source>
</evidence>
<keyword evidence="2" id="KW-0597">Phosphoprotein</keyword>
<proteinExistence type="predicted"/>
<keyword evidence="3" id="KW-0808">Transferase</keyword>
<dbReference type="InterPro" id="IPR036736">
    <property type="entry name" value="ACP-like_sf"/>
</dbReference>
<dbReference type="SMART" id="SM00827">
    <property type="entry name" value="PKS_AT"/>
    <property type="match status" value="1"/>
</dbReference>
<evidence type="ECO:0000256" key="4">
    <source>
        <dbReference type="ARBA" id="ARBA00022857"/>
    </source>
</evidence>
<keyword evidence="5" id="KW-0511">Multifunctional enzyme</keyword>
<dbReference type="SMART" id="SM00823">
    <property type="entry name" value="PKS_PP"/>
    <property type="match status" value="1"/>
</dbReference>
<evidence type="ECO:0000259" key="6">
    <source>
        <dbReference type="PROSITE" id="PS50075"/>
    </source>
</evidence>
<feature type="non-terminal residue" evidence="7">
    <location>
        <position position="1"/>
    </location>
</feature>
<dbReference type="PROSITE" id="PS50075">
    <property type="entry name" value="CARRIER"/>
    <property type="match status" value="1"/>
</dbReference>
<gene>
    <name evidence="7" type="ORF">EAH80_20990</name>
</gene>
<dbReference type="EMBL" id="RCZG01000009">
    <property type="protein sequence ID" value="TPG32313.1"/>
    <property type="molecule type" value="Genomic_DNA"/>
</dbReference>
<dbReference type="GO" id="GO:0005886">
    <property type="term" value="C:plasma membrane"/>
    <property type="evidence" value="ECO:0007669"/>
    <property type="project" value="TreeGrafter"/>
</dbReference>
<dbReference type="CDD" id="cd05274">
    <property type="entry name" value="KR_FAS_SDR_x"/>
    <property type="match status" value="1"/>
</dbReference>
<dbReference type="GO" id="GO:0031177">
    <property type="term" value="F:phosphopantetheine binding"/>
    <property type="evidence" value="ECO:0007669"/>
    <property type="project" value="InterPro"/>
</dbReference>
<evidence type="ECO:0000256" key="5">
    <source>
        <dbReference type="ARBA" id="ARBA00023268"/>
    </source>
</evidence>
<dbReference type="InterPro" id="IPR013968">
    <property type="entry name" value="PKS_KR"/>
</dbReference>
<dbReference type="Gene3D" id="3.40.366.10">
    <property type="entry name" value="Malonyl-Coenzyme A Acyl Carrier Protein, domain 2"/>
    <property type="match status" value="1"/>
</dbReference>
<dbReference type="GO" id="GO:0071770">
    <property type="term" value="P:DIM/DIP cell wall layer assembly"/>
    <property type="evidence" value="ECO:0007669"/>
    <property type="project" value="TreeGrafter"/>
</dbReference>
<dbReference type="InterPro" id="IPR036291">
    <property type="entry name" value="NAD(P)-bd_dom_sf"/>
</dbReference>
<evidence type="ECO:0000313" key="8">
    <source>
        <dbReference type="Proteomes" id="UP000320095"/>
    </source>
</evidence>
<dbReference type="PANTHER" id="PTHR43775:SF37">
    <property type="entry name" value="SI:DKEY-61P9.11"/>
    <property type="match status" value="1"/>
</dbReference>
<dbReference type="InterPro" id="IPR014043">
    <property type="entry name" value="Acyl_transferase_dom"/>
</dbReference>
<dbReference type="RefSeq" id="WP_140695164.1">
    <property type="nucleotide sequence ID" value="NZ_RCZG01000009.1"/>
</dbReference>
<dbReference type="SUPFAM" id="SSF51735">
    <property type="entry name" value="NAD(P)-binding Rossmann-fold domains"/>
    <property type="match status" value="2"/>
</dbReference>
<dbReference type="SMART" id="SM00822">
    <property type="entry name" value="PKS_KR"/>
    <property type="match status" value="1"/>
</dbReference>
<dbReference type="Gene3D" id="3.30.70.3290">
    <property type="match status" value="1"/>
</dbReference>
<keyword evidence="8" id="KW-1185">Reference proteome</keyword>
<dbReference type="GO" id="GO:0005737">
    <property type="term" value="C:cytoplasm"/>
    <property type="evidence" value="ECO:0007669"/>
    <property type="project" value="TreeGrafter"/>
</dbReference>
<reference evidence="7 8" key="1">
    <citation type="journal article" date="2019" name="Environ. Microbiol.">
        <title>Species interactions and distinct microbial communities in high Arctic permafrost affected cryosols are associated with the CH4 and CO2 gas fluxes.</title>
        <authorList>
            <person name="Altshuler I."/>
            <person name="Hamel J."/>
            <person name="Turney S."/>
            <person name="Magnuson E."/>
            <person name="Levesque R."/>
            <person name="Greer C."/>
            <person name="Whyte L.G."/>
        </authorList>
    </citation>
    <scope>NUCLEOTIDE SEQUENCE [LARGE SCALE GENOMIC DNA]</scope>
    <source>
        <strain evidence="7 8">S5.20</strain>
    </source>
</reference>
<name>A0A502E3W4_9MYCO</name>
<evidence type="ECO:0000256" key="2">
    <source>
        <dbReference type="ARBA" id="ARBA00022553"/>
    </source>
</evidence>
<dbReference type="InterPro" id="IPR057326">
    <property type="entry name" value="KR_dom"/>
</dbReference>
<keyword evidence="4" id="KW-0521">NADP</keyword>
<dbReference type="InterPro" id="IPR050091">
    <property type="entry name" value="PKS_NRPS_Biosynth_Enz"/>
</dbReference>
<dbReference type="InterPro" id="IPR001227">
    <property type="entry name" value="Ac_transferase_dom_sf"/>
</dbReference>
<organism evidence="7 8">
    <name type="scientific">Mycolicibacterium hodleri</name>
    <dbReference type="NCBI Taxonomy" id="49897"/>
    <lineage>
        <taxon>Bacteria</taxon>
        <taxon>Bacillati</taxon>
        <taxon>Actinomycetota</taxon>
        <taxon>Actinomycetes</taxon>
        <taxon>Mycobacteriales</taxon>
        <taxon>Mycobacteriaceae</taxon>
        <taxon>Mycolicibacterium</taxon>
    </lineage>
</organism>
<dbReference type="OrthoDB" id="9778690at2"/>
<dbReference type="SMART" id="SM01294">
    <property type="entry name" value="PKS_PP_betabranch"/>
    <property type="match status" value="1"/>
</dbReference>
<dbReference type="Gene3D" id="3.40.50.720">
    <property type="entry name" value="NAD(P)-binding Rossmann-like Domain"/>
    <property type="match status" value="1"/>
</dbReference>